<dbReference type="PRINTS" id="PR00317">
    <property type="entry name" value="EPENDYMIN"/>
</dbReference>
<name>A0A8C9S7T2_SCLFO</name>
<dbReference type="PANTHER" id="PTHR10697:SF1">
    <property type="entry name" value="MAMMALIAN EPENDYMIN-RELATED PROTEIN 1"/>
    <property type="match status" value="1"/>
</dbReference>
<gene>
    <name evidence="6" type="primary">EPDR1</name>
    <name evidence="6" type="synonym">epdr1</name>
</gene>
<dbReference type="AlphaFoldDB" id="A0A8C9S7T2"/>
<feature type="chain" id="PRO_5034978488" description="Mammalian ependymin-related protein 1" evidence="5">
    <location>
        <begin position="22"/>
        <end position="221"/>
    </location>
</feature>
<evidence type="ECO:0000256" key="3">
    <source>
        <dbReference type="ARBA" id="ARBA00010771"/>
    </source>
</evidence>
<keyword evidence="7" id="KW-1185">Reference proteome</keyword>
<reference evidence="6" key="2">
    <citation type="submission" date="2025-08" db="UniProtKB">
        <authorList>
            <consortium name="Ensembl"/>
        </authorList>
    </citation>
    <scope>IDENTIFICATION</scope>
</reference>
<dbReference type="KEGG" id="sfm:108937627"/>
<dbReference type="OrthoDB" id="6084362at2759"/>
<evidence type="ECO:0000256" key="4">
    <source>
        <dbReference type="ARBA" id="ARBA00020678"/>
    </source>
</evidence>
<dbReference type="Proteomes" id="UP000694397">
    <property type="component" value="Chromosome 7"/>
</dbReference>
<sequence length="221" mass="24792">MRSCGVCALAAAVAVALCVSAAPSSGLRRVWAGAPPPVQPCQAPMQWEGRTVEYEHSTGRNNRAMMSYDGENQRIRVLEEKRGHVPCKKYFEYIYLYQNAVMFQIEQVTKACSKIALTEPWDPYDIPDNSTYEDQYFIGGPGDMIEVQEWSDRKPARKNEAWVGVYTVKDCYPVQETYTRNSSVTTSTRFFDLQLGISDPGVFTPPESCRSAGAERMGRGC</sequence>
<evidence type="ECO:0000313" key="7">
    <source>
        <dbReference type="Proteomes" id="UP000694397"/>
    </source>
</evidence>
<dbReference type="PANTHER" id="PTHR10697">
    <property type="entry name" value="MAMMALIAN EPENDYMIN-RELATED PROTEIN 1"/>
    <property type="match status" value="1"/>
</dbReference>
<accession>A0A8C9S7T2</accession>
<evidence type="ECO:0000256" key="5">
    <source>
        <dbReference type="SAM" id="SignalP"/>
    </source>
</evidence>
<reference evidence="6" key="3">
    <citation type="submission" date="2025-09" db="UniProtKB">
        <authorList>
            <consortium name="Ensembl"/>
        </authorList>
    </citation>
    <scope>IDENTIFICATION</scope>
</reference>
<dbReference type="GO" id="GO:0007160">
    <property type="term" value="P:cell-matrix adhesion"/>
    <property type="evidence" value="ECO:0007669"/>
    <property type="project" value="InterPro"/>
</dbReference>
<dbReference type="Ensembl" id="ENSSFOT00015032154.2">
    <property type="protein sequence ID" value="ENSSFOP00015031798.2"/>
    <property type="gene ID" value="ENSSFOG00015020362.2"/>
</dbReference>
<dbReference type="RefSeq" id="XP_018613173.2">
    <property type="nucleotide sequence ID" value="XM_018757657.2"/>
</dbReference>
<keyword evidence="5" id="KW-0732">Signal</keyword>
<dbReference type="GO" id="GO:0043202">
    <property type="term" value="C:lysosomal lumen"/>
    <property type="evidence" value="ECO:0007669"/>
    <property type="project" value="UniProtKB-SubCell"/>
</dbReference>
<dbReference type="SMART" id="SM00026">
    <property type="entry name" value="EPEND"/>
    <property type="match status" value="1"/>
</dbReference>
<dbReference type="GeneTree" id="ENSGT00940000161910"/>
<comment type="subcellular location">
    <subcellularLocation>
        <location evidence="2">Lysosome lumen</location>
    </subcellularLocation>
</comment>
<dbReference type="Pfam" id="PF00811">
    <property type="entry name" value="Ependymin"/>
    <property type="match status" value="1"/>
</dbReference>
<dbReference type="GeneID" id="108937627"/>
<protein>
    <recommendedName>
        <fullName evidence="4">Mammalian ependymin-related protein 1</fullName>
    </recommendedName>
</protein>
<comment type="function">
    <text evidence="1">Binds anionic lipids and gangliosides at acidic pH.</text>
</comment>
<dbReference type="CTD" id="54749"/>
<evidence type="ECO:0000256" key="1">
    <source>
        <dbReference type="ARBA" id="ARBA00002024"/>
    </source>
</evidence>
<dbReference type="InterPro" id="IPR001299">
    <property type="entry name" value="Ependymin"/>
</dbReference>
<comment type="similarity">
    <text evidence="3">Belongs to the ependymin family.</text>
</comment>
<reference evidence="6 7" key="1">
    <citation type="submission" date="2019-04" db="EMBL/GenBank/DDBJ databases">
        <authorList>
            <consortium name="Wellcome Sanger Institute Data Sharing"/>
        </authorList>
    </citation>
    <scope>NUCLEOTIDE SEQUENCE [LARGE SCALE GENOMIC DNA]</scope>
</reference>
<evidence type="ECO:0000256" key="2">
    <source>
        <dbReference type="ARBA" id="ARBA00004227"/>
    </source>
</evidence>
<dbReference type="GO" id="GO:0005509">
    <property type="term" value="F:calcium ion binding"/>
    <property type="evidence" value="ECO:0007669"/>
    <property type="project" value="InterPro"/>
</dbReference>
<organism evidence="6 7">
    <name type="scientific">Scleropages formosus</name>
    <name type="common">Asian bonytongue</name>
    <name type="synonym">Osteoglossum formosum</name>
    <dbReference type="NCBI Taxonomy" id="113540"/>
    <lineage>
        <taxon>Eukaryota</taxon>
        <taxon>Metazoa</taxon>
        <taxon>Chordata</taxon>
        <taxon>Craniata</taxon>
        <taxon>Vertebrata</taxon>
        <taxon>Euteleostomi</taxon>
        <taxon>Actinopterygii</taxon>
        <taxon>Neopterygii</taxon>
        <taxon>Teleostei</taxon>
        <taxon>Osteoglossocephala</taxon>
        <taxon>Osteoglossomorpha</taxon>
        <taxon>Osteoglossiformes</taxon>
        <taxon>Osteoglossidae</taxon>
        <taxon>Scleropages</taxon>
    </lineage>
</organism>
<proteinExistence type="inferred from homology"/>
<evidence type="ECO:0000313" key="6">
    <source>
        <dbReference type="Ensembl" id="ENSSFOP00015031798.2"/>
    </source>
</evidence>
<dbReference type="GO" id="GO:0005576">
    <property type="term" value="C:extracellular region"/>
    <property type="evidence" value="ECO:0007669"/>
    <property type="project" value="InterPro"/>
</dbReference>
<feature type="signal peptide" evidence="5">
    <location>
        <begin position="1"/>
        <end position="21"/>
    </location>
</feature>